<dbReference type="EnsemblMetazoa" id="AQUA015238-RA">
    <property type="protein sequence ID" value="AQUA015238-PA"/>
    <property type="gene ID" value="AQUA015238"/>
</dbReference>
<evidence type="ECO:0000256" key="1">
    <source>
        <dbReference type="SAM" id="MobiDB-lite"/>
    </source>
</evidence>
<reference evidence="2" key="1">
    <citation type="submission" date="2020-05" db="UniProtKB">
        <authorList>
            <consortium name="EnsemblMetazoa"/>
        </authorList>
    </citation>
    <scope>IDENTIFICATION</scope>
    <source>
        <strain evidence="2">SANGQUA</strain>
    </source>
</reference>
<proteinExistence type="predicted"/>
<evidence type="ECO:0000313" key="2">
    <source>
        <dbReference type="EnsemblMetazoa" id="AQUA015238-PA"/>
    </source>
</evidence>
<dbReference type="AlphaFoldDB" id="A0A182XTV7"/>
<keyword evidence="3" id="KW-1185">Reference proteome</keyword>
<dbReference type="VEuPathDB" id="VectorBase:AQUA015238"/>
<evidence type="ECO:0000313" key="3">
    <source>
        <dbReference type="Proteomes" id="UP000076407"/>
    </source>
</evidence>
<protein>
    <submittedName>
        <fullName evidence="2">Uncharacterized protein</fullName>
    </submittedName>
</protein>
<accession>A0A182XTV7</accession>
<feature type="region of interest" description="Disordered" evidence="1">
    <location>
        <begin position="1"/>
        <end position="26"/>
    </location>
</feature>
<organism evidence="2 3">
    <name type="scientific">Anopheles quadriannulatus</name>
    <name type="common">Mosquito</name>
    <dbReference type="NCBI Taxonomy" id="34691"/>
    <lineage>
        <taxon>Eukaryota</taxon>
        <taxon>Metazoa</taxon>
        <taxon>Ecdysozoa</taxon>
        <taxon>Arthropoda</taxon>
        <taxon>Hexapoda</taxon>
        <taxon>Insecta</taxon>
        <taxon>Pterygota</taxon>
        <taxon>Neoptera</taxon>
        <taxon>Endopterygota</taxon>
        <taxon>Diptera</taxon>
        <taxon>Nematocera</taxon>
        <taxon>Culicoidea</taxon>
        <taxon>Culicidae</taxon>
        <taxon>Anophelinae</taxon>
        <taxon>Anopheles</taxon>
    </lineage>
</organism>
<name>A0A182XTV7_ANOQN</name>
<feature type="compositionally biased region" description="Basic and acidic residues" evidence="1">
    <location>
        <begin position="1"/>
        <end position="20"/>
    </location>
</feature>
<dbReference type="Proteomes" id="UP000076407">
    <property type="component" value="Unassembled WGS sequence"/>
</dbReference>
<sequence>MKDVVIKKAMEHGDKPKENGEGQAKQAKQCDKNEYFNYFFSSLNVFSKTIVNDYMCVCVCARIVWMCFSVVSVCMCVCVRERNNCYNLQ</sequence>